<protein>
    <submittedName>
        <fullName evidence="2">Uncharacterized protein</fullName>
    </submittedName>
</protein>
<dbReference type="Proteomes" id="UP001153069">
    <property type="component" value="Unassembled WGS sequence"/>
</dbReference>
<comment type="caution">
    <text evidence="2">The sequence shown here is derived from an EMBL/GenBank/DDBJ whole genome shotgun (WGS) entry which is preliminary data.</text>
</comment>
<proteinExistence type="predicted"/>
<evidence type="ECO:0000256" key="1">
    <source>
        <dbReference type="SAM" id="MobiDB-lite"/>
    </source>
</evidence>
<evidence type="ECO:0000313" key="3">
    <source>
        <dbReference type="Proteomes" id="UP001153069"/>
    </source>
</evidence>
<name>A0A9N8DS61_9STRA</name>
<sequence length="600" mass="65505">MMFPSRASQHLNLLSASLQSNNNNGATTNDLQSSSAASSRTPLAAAPVPANLTVQDLLEDARRRSQVLPLMGSSRPALPTSVLSAPSLATSLLPHSPDTVRRMDLDAQLLTRSRQLADNARLINDAIRIEREAAIQALLQSEQQQRLLEAQRRESLADQLWGGIRHSERAGLPPAATWPLVAASSGLVCGAATPTVGGADDIFTNAALRHRLLASSQFSAGAALTNRLASTPSPTSHHARVGSPRFAALPTAREHPQSPASSMDKKMPAKASLQQVVPEPTKAPLPNALGIEQDTNWLSQNQCVLRAEFIEVAKATRNDFSGLDGGSDAQSYEQVGIRCRYCAHAPTGQRASRSSAFPSSITQLYQSFTMMQRDHFHKCTMIPLEQRRHLETLRRSNTQGACDSKQYWTYAAKTLGMFDTPRGIEMNQQAVEAGRQMPNFGVGEAVAVKEDSKVSSLDQKQKVDNGEHLLLQFCSTDAKLPAYLGHLLTQLQVVTLLPSEKTGKRKALPIGFTGLGCKCCSKAGRLGFSRTFPLRRRTLPAKLDDMLSHLLRCPLTPSHIKSELLLLQGGNDERKRLYQKHHAKLDELWKVMGREGDFCA</sequence>
<evidence type="ECO:0000313" key="2">
    <source>
        <dbReference type="EMBL" id="CAB9505745.1"/>
    </source>
</evidence>
<feature type="compositionally biased region" description="Polar residues" evidence="1">
    <location>
        <begin position="25"/>
        <end position="41"/>
    </location>
</feature>
<feature type="region of interest" description="Disordered" evidence="1">
    <location>
        <begin position="19"/>
        <end position="44"/>
    </location>
</feature>
<gene>
    <name evidence="2" type="ORF">SEMRO_242_G096580.1</name>
</gene>
<reference evidence="2" key="1">
    <citation type="submission" date="2020-06" db="EMBL/GenBank/DDBJ databases">
        <authorList>
            <consortium name="Plant Systems Biology data submission"/>
        </authorList>
    </citation>
    <scope>NUCLEOTIDE SEQUENCE</scope>
    <source>
        <strain evidence="2">D6</strain>
    </source>
</reference>
<dbReference type="EMBL" id="CAICTM010000241">
    <property type="protein sequence ID" value="CAB9505745.1"/>
    <property type="molecule type" value="Genomic_DNA"/>
</dbReference>
<organism evidence="2 3">
    <name type="scientific">Seminavis robusta</name>
    <dbReference type="NCBI Taxonomy" id="568900"/>
    <lineage>
        <taxon>Eukaryota</taxon>
        <taxon>Sar</taxon>
        <taxon>Stramenopiles</taxon>
        <taxon>Ochrophyta</taxon>
        <taxon>Bacillariophyta</taxon>
        <taxon>Bacillariophyceae</taxon>
        <taxon>Bacillariophycidae</taxon>
        <taxon>Naviculales</taxon>
        <taxon>Naviculaceae</taxon>
        <taxon>Seminavis</taxon>
    </lineage>
</organism>
<accession>A0A9N8DS61</accession>
<keyword evidence="3" id="KW-1185">Reference proteome</keyword>
<dbReference type="AlphaFoldDB" id="A0A9N8DS61"/>